<reference evidence="1 2" key="1">
    <citation type="submission" date="2014-12" db="EMBL/GenBank/DDBJ databases">
        <title>Whole genome sequencing of Sphingobium xenophagum OW59.</title>
        <authorList>
            <person name="Ohta Y."/>
            <person name="Nishi S."/>
            <person name="Hatada Y."/>
        </authorList>
    </citation>
    <scope>NUCLEOTIDE SEQUENCE [LARGE SCALE GENOMIC DNA]</scope>
    <source>
        <strain evidence="1 2">OW59</strain>
    </source>
</reference>
<sequence>MADIYIQGSFAFICHVEEAETLGQAWYAVMSLRDDVEPDAPSAALTTLFPPLDEGDPWSGLLTIFDNPDFPDFGADLQIDVDRDNRDMRIVVICGMTDFQPAPIAKLIQRCCAQSLAQAPIGFEWAEVCSRPRVGHFRGGWCAIFPDRLEFESTLHALSAALSGAVI</sequence>
<proteinExistence type="predicted"/>
<evidence type="ECO:0000313" key="1">
    <source>
        <dbReference type="EMBL" id="GBH32557.1"/>
    </source>
</evidence>
<accession>A0A401J7E8</accession>
<organism evidence="1 2">
    <name type="scientific">Sphingobium xenophagum</name>
    <dbReference type="NCBI Taxonomy" id="121428"/>
    <lineage>
        <taxon>Bacteria</taxon>
        <taxon>Pseudomonadati</taxon>
        <taxon>Pseudomonadota</taxon>
        <taxon>Alphaproteobacteria</taxon>
        <taxon>Sphingomonadales</taxon>
        <taxon>Sphingomonadaceae</taxon>
        <taxon>Sphingobium</taxon>
    </lineage>
</organism>
<comment type="caution">
    <text evidence="1">The sequence shown here is derived from an EMBL/GenBank/DDBJ whole genome shotgun (WGS) entry which is preliminary data.</text>
</comment>
<dbReference type="Proteomes" id="UP000290975">
    <property type="component" value="Unassembled WGS sequence"/>
</dbReference>
<dbReference type="AlphaFoldDB" id="A0A401J7E8"/>
<gene>
    <name evidence="1" type="ORF">MBESOW_P3788</name>
</gene>
<evidence type="ECO:0000313" key="2">
    <source>
        <dbReference type="Proteomes" id="UP000290975"/>
    </source>
</evidence>
<dbReference type="EMBL" id="BBQY01000040">
    <property type="protein sequence ID" value="GBH32557.1"/>
    <property type="molecule type" value="Genomic_DNA"/>
</dbReference>
<name>A0A401J7E8_SPHXE</name>
<keyword evidence="2" id="KW-1185">Reference proteome</keyword>
<protein>
    <submittedName>
        <fullName evidence="1">Uncharacterized protein</fullName>
    </submittedName>
</protein>